<comment type="subcellular location">
    <subcellularLocation>
        <location evidence="1">Cell membrane</location>
        <topology evidence="1">Single-pass type I membrane protein</topology>
    </subcellularLocation>
</comment>
<dbReference type="EMBL" id="SMOL01000559">
    <property type="protein sequence ID" value="KAB2607445.1"/>
    <property type="molecule type" value="Genomic_DNA"/>
</dbReference>
<dbReference type="OrthoDB" id="1394818at2759"/>
<keyword evidence="6" id="KW-1133">Transmembrane helix</keyword>
<evidence type="ECO:0000256" key="5">
    <source>
        <dbReference type="ARBA" id="ARBA00022729"/>
    </source>
</evidence>
<evidence type="ECO:0000313" key="11">
    <source>
        <dbReference type="Proteomes" id="UP000327157"/>
    </source>
</evidence>
<dbReference type="AlphaFoldDB" id="A0A5N5FWD6"/>
<organism evidence="10 11">
    <name type="scientific">Pyrus ussuriensis x Pyrus communis</name>
    <dbReference type="NCBI Taxonomy" id="2448454"/>
    <lineage>
        <taxon>Eukaryota</taxon>
        <taxon>Viridiplantae</taxon>
        <taxon>Streptophyta</taxon>
        <taxon>Embryophyta</taxon>
        <taxon>Tracheophyta</taxon>
        <taxon>Spermatophyta</taxon>
        <taxon>Magnoliopsida</taxon>
        <taxon>eudicotyledons</taxon>
        <taxon>Gunneridae</taxon>
        <taxon>Pentapetalae</taxon>
        <taxon>rosids</taxon>
        <taxon>fabids</taxon>
        <taxon>Rosales</taxon>
        <taxon>Rosaceae</taxon>
        <taxon>Amygdaloideae</taxon>
        <taxon>Maleae</taxon>
        <taxon>Pyrus</taxon>
    </lineage>
</organism>
<reference evidence="10 11" key="1">
    <citation type="submission" date="2019-09" db="EMBL/GenBank/DDBJ databases">
        <authorList>
            <person name="Ou C."/>
        </authorList>
    </citation>
    <scope>NUCLEOTIDE SEQUENCE [LARGE SCALE GENOMIC DNA]</scope>
    <source>
        <strain evidence="10">S2</strain>
        <tissue evidence="10">Leaf</tissue>
    </source>
</reference>
<evidence type="ECO:0000256" key="9">
    <source>
        <dbReference type="ARBA" id="ARBA00023180"/>
    </source>
</evidence>
<proteinExistence type="inferred from homology"/>
<dbReference type="GO" id="GO:0005886">
    <property type="term" value="C:plasma membrane"/>
    <property type="evidence" value="ECO:0007669"/>
    <property type="project" value="UniProtKB-SubCell"/>
</dbReference>
<keyword evidence="5" id="KW-0732">Signal</keyword>
<reference evidence="10 11" key="3">
    <citation type="submission" date="2019-11" db="EMBL/GenBank/DDBJ databases">
        <title>A de novo genome assembly of a pear dwarfing rootstock.</title>
        <authorList>
            <person name="Wang F."/>
            <person name="Wang J."/>
            <person name="Li S."/>
            <person name="Zhang Y."/>
            <person name="Fang M."/>
            <person name="Ma L."/>
            <person name="Zhao Y."/>
            <person name="Jiang S."/>
        </authorList>
    </citation>
    <scope>NUCLEOTIDE SEQUENCE [LARGE SCALE GENOMIC DNA]</scope>
    <source>
        <strain evidence="10">S2</strain>
        <tissue evidence="10">Leaf</tissue>
    </source>
</reference>
<evidence type="ECO:0000256" key="8">
    <source>
        <dbReference type="ARBA" id="ARBA00023170"/>
    </source>
</evidence>
<evidence type="ECO:0000313" key="10">
    <source>
        <dbReference type="EMBL" id="KAB2607445.1"/>
    </source>
</evidence>
<evidence type="ECO:0000256" key="2">
    <source>
        <dbReference type="ARBA" id="ARBA00009592"/>
    </source>
</evidence>
<keyword evidence="3" id="KW-1003">Cell membrane</keyword>
<dbReference type="PANTHER" id="PTHR48052:SF81">
    <property type="entry name" value="LEUCINE-RICH REPEAT-CONTAINING N-TERMINAL PLANT-TYPE DOMAIN-CONTAINING PROTEIN"/>
    <property type="match status" value="1"/>
</dbReference>
<keyword evidence="9" id="KW-0325">Glycoprotein</keyword>
<dbReference type="Proteomes" id="UP000327157">
    <property type="component" value="Chromosome 11"/>
</dbReference>
<evidence type="ECO:0000256" key="4">
    <source>
        <dbReference type="ARBA" id="ARBA00022692"/>
    </source>
</evidence>
<dbReference type="SUPFAM" id="SSF52058">
    <property type="entry name" value="L domain-like"/>
    <property type="match status" value="1"/>
</dbReference>
<comment type="similarity">
    <text evidence="2">Belongs to the RLP family.</text>
</comment>
<accession>A0A5N5FWD6</accession>
<dbReference type="InterPro" id="IPR032675">
    <property type="entry name" value="LRR_dom_sf"/>
</dbReference>
<keyword evidence="4" id="KW-0812">Transmembrane</keyword>
<evidence type="ECO:0000256" key="1">
    <source>
        <dbReference type="ARBA" id="ARBA00004251"/>
    </source>
</evidence>
<reference evidence="11" key="2">
    <citation type="submission" date="2019-10" db="EMBL/GenBank/DDBJ databases">
        <title>A de novo genome assembly of a pear dwarfing rootstock.</title>
        <authorList>
            <person name="Wang F."/>
            <person name="Wang J."/>
            <person name="Li S."/>
            <person name="Zhang Y."/>
            <person name="Fang M."/>
            <person name="Ma L."/>
            <person name="Zhao Y."/>
            <person name="Jiang S."/>
        </authorList>
    </citation>
    <scope>NUCLEOTIDE SEQUENCE [LARGE SCALE GENOMIC DNA]</scope>
</reference>
<keyword evidence="11" id="KW-1185">Reference proteome</keyword>
<dbReference type="InterPro" id="IPR001611">
    <property type="entry name" value="Leu-rich_rpt"/>
</dbReference>
<gene>
    <name evidence="10" type="ORF">D8674_007162</name>
</gene>
<comment type="caution">
    <text evidence="10">The sequence shown here is derived from an EMBL/GenBank/DDBJ whole genome shotgun (WGS) entry which is preliminary data.</text>
</comment>
<dbReference type="Gene3D" id="3.80.10.10">
    <property type="entry name" value="Ribonuclease Inhibitor"/>
    <property type="match status" value="1"/>
</dbReference>
<keyword evidence="8 10" id="KW-0675">Receptor</keyword>
<name>A0A5N5FWD6_9ROSA</name>
<dbReference type="Pfam" id="PF00560">
    <property type="entry name" value="LRR_1"/>
    <property type="match status" value="1"/>
</dbReference>
<sequence length="120" mass="13362">MANFNGFQNLQMLDLSSCELNGEIPQWLSKLRKVGVLILSFNRITQSIPTLGGNRISGEFPKELCTLPMLLSEETAPQVDGDVLQYKLSYFPHVIDVKDNSISGKISNNGQLQLLQVLQL</sequence>
<protein>
    <submittedName>
        <fullName evidence="10">Receptor-like protein 2</fullName>
    </submittedName>
</protein>
<keyword evidence="7" id="KW-0472">Membrane</keyword>
<evidence type="ECO:0000256" key="7">
    <source>
        <dbReference type="ARBA" id="ARBA00023136"/>
    </source>
</evidence>
<evidence type="ECO:0000256" key="6">
    <source>
        <dbReference type="ARBA" id="ARBA00022989"/>
    </source>
</evidence>
<evidence type="ECO:0000256" key="3">
    <source>
        <dbReference type="ARBA" id="ARBA00022475"/>
    </source>
</evidence>
<dbReference type="PANTHER" id="PTHR48052">
    <property type="entry name" value="UNNAMED PRODUCT"/>
    <property type="match status" value="1"/>
</dbReference>